<dbReference type="InterPro" id="IPR016163">
    <property type="entry name" value="Ald_DH_C"/>
</dbReference>
<protein>
    <submittedName>
        <fullName evidence="6">Aldehyde dehydrogenase family protein</fullName>
    </submittedName>
</protein>
<comment type="caution">
    <text evidence="6">The sequence shown here is derived from an EMBL/GenBank/DDBJ whole genome shotgun (WGS) entry which is preliminary data.</text>
</comment>
<name>A0ABN1GI73_9HYPH</name>
<dbReference type="PROSITE" id="PS00687">
    <property type="entry name" value="ALDEHYDE_DEHYDR_GLU"/>
    <property type="match status" value="1"/>
</dbReference>
<comment type="similarity">
    <text evidence="1 4">Belongs to the aldehyde dehydrogenase family.</text>
</comment>
<dbReference type="PROSITE" id="PS00070">
    <property type="entry name" value="ALDEHYDE_DEHYDR_CYS"/>
    <property type="match status" value="1"/>
</dbReference>
<dbReference type="InterPro" id="IPR016160">
    <property type="entry name" value="Ald_DH_CS_CYS"/>
</dbReference>
<evidence type="ECO:0000256" key="2">
    <source>
        <dbReference type="ARBA" id="ARBA00023002"/>
    </source>
</evidence>
<dbReference type="Pfam" id="PF00171">
    <property type="entry name" value="Aldedh"/>
    <property type="match status" value="1"/>
</dbReference>
<organism evidence="6 7">
    <name type="scientific">Paenochrobactrum glaciei</name>
    <dbReference type="NCBI Taxonomy" id="486407"/>
    <lineage>
        <taxon>Bacteria</taxon>
        <taxon>Pseudomonadati</taxon>
        <taxon>Pseudomonadota</taxon>
        <taxon>Alphaproteobacteria</taxon>
        <taxon>Hyphomicrobiales</taxon>
        <taxon>Brucellaceae</taxon>
        <taxon>Paenochrobactrum</taxon>
    </lineage>
</organism>
<keyword evidence="7" id="KW-1185">Reference proteome</keyword>
<evidence type="ECO:0000259" key="5">
    <source>
        <dbReference type="Pfam" id="PF00171"/>
    </source>
</evidence>
<dbReference type="Gene3D" id="3.40.605.10">
    <property type="entry name" value="Aldehyde Dehydrogenase, Chain A, domain 1"/>
    <property type="match status" value="1"/>
</dbReference>
<feature type="domain" description="Aldehyde dehydrogenase" evidence="5">
    <location>
        <begin position="4"/>
        <end position="456"/>
    </location>
</feature>
<dbReference type="PANTHER" id="PTHR43353:SF5">
    <property type="entry name" value="SUCCINATE-SEMIALDEHYDE DEHYDROGENASE, MITOCHONDRIAL"/>
    <property type="match status" value="1"/>
</dbReference>
<keyword evidence="2 4" id="KW-0560">Oxidoreductase</keyword>
<dbReference type="InterPro" id="IPR015590">
    <property type="entry name" value="Aldehyde_DH_dom"/>
</dbReference>
<evidence type="ECO:0000256" key="4">
    <source>
        <dbReference type="RuleBase" id="RU003345"/>
    </source>
</evidence>
<evidence type="ECO:0000313" key="6">
    <source>
        <dbReference type="EMBL" id="GAA0612014.1"/>
    </source>
</evidence>
<dbReference type="InterPro" id="IPR016161">
    <property type="entry name" value="Ald_DH/histidinol_DH"/>
</dbReference>
<dbReference type="Gene3D" id="3.40.309.10">
    <property type="entry name" value="Aldehyde Dehydrogenase, Chain A, domain 2"/>
    <property type="match status" value="1"/>
</dbReference>
<dbReference type="Proteomes" id="UP001424441">
    <property type="component" value="Unassembled WGS sequence"/>
</dbReference>
<feature type="active site" evidence="3">
    <location>
        <position position="230"/>
    </location>
</feature>
<dbReference type="InterPro" id="IPR050740">
    <property type="entry name" value="Aldehyde_DH_Superfamily"/>
</dbReference>
<gene>
    <name evidence="6" type="ORF">GCM10008943_29370</name>
</gene>
<evidence type="ECO:0000256" key="3">
    <source>
        <dbReference type="PROSITE-ProRule" id="PRU10007"/>
    </source>
</evidence>
<dbReference type="EMBL" id="BAAADE010000009">
    <property type="protein sequence ID" value="GAA0612014.1"/>
    <property type="molecule type" value="Genomic_DNA"/>
</dbReference>
<reference evidence="6 7" key="1">
    <citation type="journal article" date="2019" name="Int. J. Syst. Evol. Microbiol.">
        <title>The Global Catalogue of Microorganisms (GCM) 10K type strain sequencing project: providing services to taxonomists for standard genome sequencing and annotation.</title>
        <authorList>
            <consortium name="The Broad Institute Genomics Platform"/>
            <consortium name="The Broad Institute Genome Sequencing Center for Infectious Disease"/>
            <person name="Wu L."/>
            <person name="Ma J."/>
        </authorList>
    </citation>
    <scope>NUCLEOTIDE SEQUENCE [LARGE SCALE GENOMIC DNA]</scope>
    <source>
        <strain evidence="6 7">JCM 15115</strain>
    </source>
</reference>
<dbReference type="SUPFAM" id="SSF53720">
    <property type="entry name" value="ALDH-like"/>
    <property type="match status" value="1"/>
</dbReference>
<dbReference type="InterPro" id="IPR029510">
    <property type="entry name" value="Ald_DH_CS_GLU"/>
</dbReference>
<accession>A0ABN1GI73</accession>
<proteinExistence type="inferred from homology"/>
<dbReference type="PANTHER" id="PTHR43353">
    <property type="entry name" value="SUCCINATE-SEMIALDEHYDE DEHYDROGENASE, MITOCHONDRIAL"/>
    <property type="match status" value="1"/>
</dbReference>
<dbReference type="RefSeq" id="WP_343807133.1">
    <property type="nucleotide sequence ID" value="NZ_BAAADE010000009.1"/>
</dbReference>
<sequence length="460" mass="49246">MIAINVYNPAKPSEVVWTGNETGIETIPTMLSKAKAAQKSFAHLSGRQRYTIISNFLDALEKRSSDIAERMILEQGKLAGEAAGEVAKSLTEARWMLGRCLEQVGEVMASMRPDVKAMKLRRPRGVILAITPWNFPILTPLRKVIPALVFGNAIVLKPSSDAPGAATILYDVACETLPAHLVTILYGGSKVANAAILSEDIAAVTFTGSTDVGKLVMASAAQGLKEVSLELGGKNAVIVHDPENLDAALEHIVRSAFANAGQRCTAVSRVLAHEKIRHDVIEGLKRRIATLRPGAGHDARSTLAPLSTKGQFEKVASVVSDLQPAQASILIGGKPAKNDNGGYFFEPTLVEVHEKDCFLNTEEVFGPLLGLEFYQDVQEAIERVNDTPYGLSASVFASSLSVVRAFEEGIETGMLHINHGTFPDENMPFGGWKASGIGAASVGAEAAQFFTRVQAVYEGL</sequence>
<dbReference type="InterPro" id="IPR016162">
    <property type="entry name" value="Ald_DH_N"/>
</dbReference>
<dbReference type="CDD" id="cd07078">
    <property type="entry name" value="ALDH"/>
    <property type="match status" value="1"/>
</dbReference>
<evidence type="ECO:0000256" key="1">
    <source>
        <dbReference type="ARBA" id="ARBA00009986"/>
    </source>
</evidence>
<evidence type="ECO:0000313" key="7">
    <source>
        <dbReference type="Proteomes" id="UP001424441"/>
    </source>
</evidence>